<keyword evidence="2" id="KW-1185">Reference proteome</keyword>
<dbReference type="Proteomes" id="UP000466024">
    <property type="component" value="Unassembled WGS sequence"/>
</dbReference>
<organism evidence="1 2">
    <name type="scientific">Salinicola corii</name>
    <dbReference type="NCBI Taxonomy" id="2606937"/>
    <lineage>
        <taxon>Bacteria</taxon>
        <taxon>Pseudomonadati</taxon>
        <taxon>Pseudomonadota</taxon>
        <taxon>Gammaproteobacteria</taxon>
        <taxon>Oceanospirillales</taxon>
        <taxon>Halomonadaceae</taxon>
        <taxon>Salinicola</taxon>
    </lineage>
</organism>
<evidence type="ECO:0000313" key="1">
    <source>
        <dbReference type="EMBL" id="KAA0017138.1"/>
    </source>
</evidence>
<name>A0A640WC07_9GAMM</name>
<dbReference type="InterPro" id="IPR052931">
    <property type="entry name" value="Prophage_regulatory_activator"/>
</dbReference>
<comment type="caution">
    <text evidence="1">The sequence shown here is derived from an EMBL/GenBank/DDBJ whole genome shotgun (WGS) entry which is preliminary data.</text>
</comment>
<dbReference type="PANTHER" id="PTHR36154">
    <property type="entry name" value="DNA-BINDING TRANSCRIPTIONAL ACTIVATOR ALPA"/>
    <property type="match status" value="1"/>
</dbReference>
<accession>A0A640WC07</accession>
<dbReference type="EMBL" id="VTPX01000008">
    <property type="protein sequence ID" value="KAA0017138.1"/>
    <property type="molecule type" value="Genomic_DNA"/>
</dbReference>
<evidence type="ECO:0000313" key="2">
    <source>
        <dbReference type="Proteomes" id="UP000466024"/>
    </source>
</evidence>
<proteinExistence type="predicted"/>
<dbReference type="RefSeq" id="WP_149436050.1">
    <property type="nucleotide sequence ID" value="NZ_VTPX01000008.1"/>
</dbReference>
<reference evidence="1 2" key="1">
    <citation type="submission" date="2019-08" db="EMBL/GenBank/DDBJ databases">
        <title>Bioinformatics analysis of the strain L3 and L5.</title>
        <authorList>
            <person name="Li X."/>
        </authorList>
    </citation>
    <scope>NUCLEOTIDE SEQUENCE [LARGE SCALE GENOMIC DNA]</scope>
    <source>
        <strain evidence="1 2">L3</strain>
    </source>
</reference>
<dbReference type="InterPro" id="IPR010260">
    <property type="entry name" value="AlpA"/>
</dbReference>
<gene>
    <name evidence="1" type="ORF">F0A16_14125</name>
</gene>
<dbReference type="Pfam" id="PF05930">
    <property type="entry name" value="Phage_AlpA"/>
    <property type="match status" value="1"/>
</dbReference>
<dbReference type="AlphaFoldDB" id="A0A640WC07"/>
<dbReference type="PANTHER" id="PTHR36154:SF1">
    <property type="entry name" value="DNA-BINDING TRANSCRIPTIONAL ACTIVATOR ALPA"/>
    <property type="match status" value="1"/>
</dbReference>
<protein>
    <submittedName>
        <fullName evidence="1">AlpA family transcriptional regulator</fullName>
    </submittedName>
</protein>
<dbReference type="Gene3D" id="1.10.238.160">
    <property type="match status" value="1"/>
</dbReference>
<sequence>MAMIRLPQVMKETGLSRSSVYRLIKSGEFPQPVNLGPRAVAWVDNEVREWIDSRIQGARNNGETA</sequence>